<evidence type="ECO:0000313" key="4">
    <source>
        <dbReference type="EMBL" id="ABA41649.1"/>
    </source>
</evidence>
<sequence length="202" mass="22716">MSQTQLVRYRHGKNTFEVMTNVGSVQKYRDQKLGLDNVLQADVVWTNQSKGERAKGAELKETFNTEDIMECIRVILAKGEIQLTAAERREQTDQKRREIVYYVHKYYTDPRAKTPHPIARIDAALTEIKFRVDPDIPAERQAQDALKKLVEVIPLKRSEIVGTLSVPIKALGAVQGILSKGVEVSGETYTGDSCEMTISVVP</sequence>
<name>Q3HWV6_MALJA</name>
<accession>Q3HWV6</accession>
<dbReference type="SUPFAM" id="SSF109728">
    <property type="entry name" value="Hypothetical protein AF0491, middle domain"/>
    <property type="match status" value="1"/>
</dbReference>
<evidence type="ECO:0000259" key="2">
    <source>
        <dbReference type="Pfam" id="PF01172"/>
    </source>
</evidence>
<reference evidence="4" key="2">
    <citation type="journal article" date="2006" name="Genomics">
        <title>Phylogeny, sequence conservation, and functional complementation of the SBDS protein family.</title>
        <authorList>
            <person name="Boocock G.R."/>
            <person name="Marit M.R."/>
            <person name="Rommens J.M."/>
        </authorList>
    </citation>
    <scope>NUCLEOTIDE SEQUENCE</scope>
</reference>
<feature type="non-terminal residue" evidence="4">
    <location>
        <position position="202"/>
    </location>
</feature>
<feature type="domain" description="Ribosome maturation protein SDO1/SBDS central" evidence="3">
    <location>
        <begin position="97"/>
        <end position="157"/>
    </location>
</feature>
<dbReference type="NCBIfam" id="TIGR00291">
    <property type="entry name" value="RNA_SBDS"/>
    <property type="match status" value="1"/>
</dbReference>
<dbReference type="AlphaFoldDB" id="Q3HWV6"/>
<dbReference type="GO" id="GO:0042256">
    <property type="term" value="P:cytosolic ribosome assembly"/>
    <property type="evidence" value="ECO:0007669"/>
    <property type="project" value="InterPro"/>
</dbReference>
<comment type="similarity">
    <text evidence="1">Belongs to the SDO1/SBDS family.</text>
</comment>
<reference evidence="4" key="1">
    <citation type="submission" date="2005-08" db="EMBL/GenBank/DDBJ databases">
        <authorList>
            <person name="Lang F."/>
        </authorList>
    </citation>
    <scope>NUCLEOTIDE SEQUENCE</scope>
</reference>
<dbReference type="Pfam" id="PF01172">
    <property type="entry name" value="SBDS_N"/>
    <property type="match status" value="1"/>
</dbReference>
<feature type="domain" description="Ribosome maturation protein SDO1/SBDS N-terminal" evidence="2">
    <location>
        <begin position="5"/>
        <end position="89"/>
    </location>
</feature>
<dbReference type="PANTHER" id="PTHR10927">
    <property type="entry name" value="RIBOSOME MATURATION PROTEIN SBDS"/>
    <property type="match status" value="1"/>
</dbReference>
<dbReference type="PANTHER" id="PTHR10927:SF4">
    <property type="entry name" value="RIBOSOME MATURATION PROTEIN SDO1 HOMOLOG"/>
    <property type="match status" value="1"/>
</dbReference>
<dbReference type="SUPFAM" id="SSF89895">
    <property type="entry name" value="FYSH domain"/>
    <property type="match status" value="1"/>
</dbReference>
<evidence type="ECO:0000256" key="1">
    <source>
        <dbReference type="ARBA" id="ARBA00007433"/>
    </source>
</evidence>
<dbReference type="InterPro" id="IPR019783">
    <property type="entry name" value="SDO1/SBDS_N"/>
</dbReference>
<dbReference type="InterPro" id="IPR018978">
    <property type="entry name" value="SDO1/SBDS_central"/>
</dbReference>
<evidence type="ECO:0000259" key="3">
    <source>
        <dbReference type="Pfam" id="PF09377"/>
    </source>
</evidence>
<dbReference type="InterPro" id="IPR037188">
    <property type="entry name" value="Sdo1/SBDS_central_sf"/>
</dbReference>
<dbReference type="EMBL" id="DQ187326">
    <property type="protein sequence ID" value="ABA41649.1"/>
    <property type="molecule type" value="mRNA"/>
</dbReference>
<protein>
    <submittedName>
        <fullName evidence="4">Shwachman-Bodian-Diamond protein-like protein</fullName>
    </submittedName>
</protein>
<dbReference type="InterPro" id="IPR039100">
    <property type="entry name" value="Sdo1/SBDS-like"/>
</dbReference>
<dbReference type="Gene3D" id="1.10.10.900">
    <property type="entry name" value="SBDS protein C-terminal domain, subdomain 1"/>
    <property type="match status" value="1"/>
</dbReference>
<dbReference type="Gene3D" id="3.30.1250.10">
    <property type="entry name" value="Ribosome maturation protein SBDS, N-terminal domain"/>
    <property type="match status" value="1"/>
</dbReference>
<organism evidence="4">
    <name type="scientific">Malawimonas jakobiformis</name>
    <name type="common">Flagellated protozoan</name>
    <dbReference type="NCBI Taxonomy" id="136089"/>
    <lineage>
        <taxon>Eukaryota</taxon>
        <taxon>Malawimonadida</taxon>
        <taxon>Malawimonadidae</taxon>
        <taxon>Malawimonas</taxon>
    </lineage>
</organism>
<proteinExistence type="evidence at transcript level"/>
<dbReference type="InterPro" id="IPR002140">
    <property type="entry name" value="Sdo1/SBDS"/>
</dbReference>
<dbReference type="InterPro" id="IPR036786">
    <property type="entry name" value="Ribosome_mat_SBDS_N_sf"/>
</dbReference>
<dbReference type="Pfam" id="PF09377">
    <property type="entry name" value="SBDS_domain_II"/>
    <property type="match status" value="1"/>
</dbReference>